<dbReference type="Proteomes" id="UP001215280">
    <property type="component" value="Unassembled WGS sequence"/>
</dbReference>
<comment type="caution">
    <text evidence="1">The sequence shown here is derived from an EMBL/GenBank/DDBJ whole genome shotgun (WGS) entry which is preliminary data.</text>
</comment>
<evidence type="ECO:0000313" key="1">
    <source>
        <dbReference type="EMBL" id="KAJ7752765.1"/>
    </source>
</evidence>
<protein>
    <submittedName>
        <fullName evidence="1">Uncharacterized protein</fullName>
    </submittedName>
</protein>
<gene>
    <name evidence="1" type="ORF">DFH07DRAFT_774296</name>
</gene>
<name>A0AAD7NAN4_9AGAR</name>
<reference evidence="1" key="1">
    <citation type="submission" date="2023-03" db="EMBL/GenBank/DDBJ databases">
        <title>Massive genome expansion in bonnet fungi (Mycena s.s.) driven by repeated elements and novel gene families across ecological guilds.</title>
        <authorList>
            <consortium name="Lawrence Berkeley National Laboratory"/>
            <person name="Harder C.B."/>
            <person name="Miyauchi S."/>
            <person name="Viragh M."/>
            <person name="Kuo A."/>
            <person name="Thoen E."/>
            <person name="Andreopoulos B."/>
            <person name="Lu D."/>
            <person name="Skrede I."/>
            <person name="Drula E."/>
            <person name="Henrissat B."/>
            <person name="Morin E."/>
            <person name="Kohler A."/>
            <person name="Barry K."/>
            <person name="LaButti K."/>
            <person name="Morin E."/>
            <person name="Salamov A."/>
            <person name="Lipzen A."/>
            <person name="Mereny Z."/>
            <person name="Hegedus B."/>
            <person name="Baldrian P."/>
            <person name="Stursova M."/>
            <person name="Weitz H."/>
            <person name="Taylor A."/>
            <person name="Grigoriev I.V."/>
            <person name="Nagy L.G."/>
            <person name="Martin F."/>
            <person name="Kauserud H."/>
        </authorList>
    </citation>
    <scope>NUCLEOTIDE SEQUENCE</scope>
    <source>
        <strain evidence="1">CBHHK188m</strain>
    </source>
</reference>
<organism evidence="1 2">
    <name type="scientific">Mycena maculata</name>
    <dbReference type="NCBI Taxonomy" id="230809"/>
    <lineage>
        <taxon>Eukaryota</taxon>
        <taxon>Fungi</taxon>
        <taxon>Dikarya</taxon>
        <taxon>Basidiomycota</taxon>
        <taxon>Agaricomycotina</taxon>
        <taxon>Agaricomycetes</taxon>
        <taxon>Agaricomycetidae</taxon>
        <taxon>Agaricales</taxon>
        <taxon>Marasmiineae</taxon>
        <taxon>Mycenaceae</taxon>
        <taxon>Mycena</taxon>
    </lineage>
</organism>
<dbReference type="AlphaFoldDB" id="A0AAD7NAN4"/>
<keyword evidence="2" id="KW-1185">Reference proteome</keyword>
<dbReference type="EMBL" id="JARJLG010000073">
    <property type="protein sequence ID" value="KAJ7752765.1"/>
    <property type="molecule type" value="Genomic_DNA"/>
</dbReference>
<sequence length="126" mass="13963">MDPFQLFVETGVLVVGSEIALHATLVLNLENLVCIEIGVFGRFCEDVEAARRRCINFPVTPLHCRVTATSMRAGAAPTLLDGMKGNEHTVVRLAPNIFRLHTEVSRGVCQNEPFHKNEMTFVEQAV</sequence>
<accession>A0AAD7NAN4</accession>
<proteinExistence type="predicted"/>
<evidence type="ECO:0000313" key="2">
    <source>
        <dbReference type="Proteomes" id="UP001215280"/>
    </source>
</evidence>